<gene>
    <name evidence="4" type="ORF">V8G54_018893</name>
</gene>
<dbReference type="Pfam" id="PF01926">
    <property type="entry name" value="MMR_HSR1"/>
    <property type="match status" value="1"/>
</dbReference>
<organism evidence="4 5">
    <name type="scientific">Vigna mungo</name>
    <name type="common">Black gram</name>
    <name type="synonym">Phaseolus mungo</name>
    <dbReference type="NCBI Taxonomy" id="3915"/>
    <lineage>
        <taxon>Eukaryota</taxon>
        <taxon>Viridiplantae</taxon>
        <taxon>Streptophyta</taxon>
        <taxon>Embryophyta</taxon>
        <taxon>Tracheophyta</taxon>
        <taxon>Spermatophyta</taxon>
        <taxon>Magnoliopsida</taxon>
        <taxon>eudicotyledons</taxon>
        <taxon>Gunneridae</taxon>
        <taxon>Pentapetalae</taxon>
        <taxon>rosids</taxon>
        <taxon>fabids</taxon>
        <taxon>Fabales</taxon>
        <taxon>Fabaceae</taxon>
        <taxon>Papilionoideae</taxon>
        <taxon>50 kb inversion clade</taxon>
        <taxon>NPAAA clade</taxon>
        <taxon>indigoferoid/millettioid clade</taxon>
        <taxon>Phaseoleae</taxon>
        <taxon>Vigna</taxon>
    </lineage>
</organism>
<accession>A0AAQ3N9I3</accession>
<dbReference type="PANTHER" id="PTHR45782">
    <property type="entry name" value="MITOCHONDRIAL RIBOSOME-ASSOCIATED GTPASE 1"/>
    <property type="match status" value="1"/>
</dbReference>
<dbReference type="CDD" id="cd01856">
    <property type="entry name" value="YlqF"/>
    <property type="match status" value="1"/>
</dbReference>
<protein>
    <recommendedName>
        <fullName evidence="3">G domain-containing protein</fullName>
    </recommendedName>
</protein>
<dbReference type="GO" id="GO:0003924">
    <property type="term" value="F:GTPase activity"/>
    <property type="evidence" value="ECO:0007669"/>
    <property type="project" value="TreeGrafter"/>
</dbReference>
<dbReference type="InterPro" id="IPR027417">
    <property type="entry name" value="P-loop_NTPase"/>
</dbReference>
<evidence type="ECO:0000259" key="3">
    <source>
        <dbReference type="Pfam" id="PF01926"/>
    </source>
</evidence>
<dbReference type="Gene3D" id="3.40.50.300">
    <property type="entry name" value="P-loop containing nucleotide triphosphate hydrolases"/>
    <property type="match status" value="1"/>
</dbReference>
<dbReference type="SUPFAM" id="SSF52540">
    <property type="entry name" value="P-loop containing nucleoside triphosphate hydrolases"/>
    <property type="match status" value="1"/>
</dbReference>
<dbReference type="Gene3D" id="1.10.1580.10">
    <property type="match status" value="1"/>
</dbReference>
<dbReference type="AlphaFoldDB" id="A0AAQ3N9I3"/>
<evidence type="ECO:0000313" key="5">
    <source>
        <dbReference type="Proteomes" id="UP001374535"/>
    </source>
</evidence>
<evidence type="ECO:0000256" key="1">
    <source>
        <dbReference type="ARBA" id="ARBA00022741"/>
    </source>
</evidence>
<evidence type="ECO:0000256" key="2">
    <source>
        <dbReference type="ARBA" id="ARBA00023134"/>
    </source>
</evidence>
<keyword evidence="1" id="KW-0547">Nucleotide-binding</keyword>
<sequence length="456" mass="50842">MSVQLSALWVPNSPSIPTNFLPNRRRFSVSALSSQSPTIQASLFPFSLGFLSFSDTLSPPDIASRALCYLLCVAISKIQAFIFFFVIYSVFLMQIIGVGGPSWRDNGYGNPNGNLFDGFQGDSDHWSDLDTDLYHWTKTLRPVQCKIPSADSLVGHGAVVSWSYCKSRKRTEGAALVDGCCDRGAGWTNSHVHKSSTGKKRILVLNREDMISTADRNAWADYFTRNGTKVVFSNGKLGMGTMKLGRLAKELAADVNIKRRAKGLLPRAIRARIVGYPNVGKSSLINRLLKRRMCPTAPRPGVTRELRWVRFGKDLELLDSPGILPMRISDQSAAIKLAICDDIGERSYDVTDVAAILVQMLTKLPTVGGDTLRKRYKIDVDSKNGKIFIEKLAVRIFNGDVHQAALRVLADFRKEDNSRWIKMNVDIVVMNDIVEEKGECSHKTAFEALRHKKERI</sequence>
<dbReference type="GO" id="GO:0032543">
    <property type="term" value="P:mitochondrial translation"/>
    <property type="evidence" value="ECO:0007669"/>
    <property type="project" value="TreeGrafter"/>
</dbReference>
<reference evidence="4 5" key="1">
    <citation type="journal article" date="2023" name="Life. Sci Alliance">
        <title>Evolutionary insights into 3D genome organization and epigenetic landscape of Vigna mungo.</title>
        <authorList>
            <person name="Junaid A."/>
            <person name="Singh B."/>
            <person name="Bhatia S."/>
        </authorList>
    </citation>
    <scope>NUCLEOTIDE SEQUENCE [LARGE SCALE GENOMIC DNA]</scope>
    <source>
        <strain evidence="4">Urdbean</strain>
    </source>
</reference>
<dbReference type="EMBL" id="CP144695">
    <property type="protein sequence ID" value="WVZ05547.1"/>
    <property type="molecule type" value="Genomic_DNA"/>
</dbReference>
<feature type="domain" description="G" evidence="3">
    <location>
        <begin position="273"/>
        <end position="327"/>
    </location>
</feature>
<keyword evidence="5" id="KW-1185">Reference proteome</keyword>
<dbReference type="Proteomes" id="UP001374535">
    <property type="component" value="Chromosome 6"/>
</dbReference>
<dbReference type="PANTHER" id="PTHR45782:SF5">
    <property type="entry name" value="DAR GTPASE 3, CHLOROPLASTIC"/>
    <property type="match status" value="1"/>
</dbReference>
<dbReference type="GO" id="GO:0005525">
    <property type="term" value="F:GTP binding"/>
    <property type="evidence" value="ECO:0007669"/>
    <property type="project" value="UniProtKB-KW"/>
</dbReference>
<dbReference type="FunFam" id="1.10.1580.10:FF:000007">
    <property type="entry name" value="Mitochondrial GTPase 1"/>
    <property type="match status" value="1"/>
</dbReference>
<dbReference type="PRINTS" id="PR00326">
    <property type="entry name" value="GTP1OBG"/>
</dbReference>
<name>A0AAQ3N9I3_VIGMU</name>
<dbReference type="InterPro" id="IPR023179">
    <property type="entry name" value="GTP-bd_ortho_bundle_sf"/>
</dbReference>
<evidence type="ECO:0000313" key="4">
    <source>
        <dbReference type="EMBL" id="WVZ05547.1"/>
    </source>
</evidence>
<proteinExistence type="predicted"/>
<dbReference type="GO" id="GO:0005739">
    <property type="term" value="C:mitochondrion"/>
    <property type="evidence" value="ECO:0007669"/>
    <property type="project" value="TreeGrafter"/>
</dbReference>
<keyword evidence="2" id="KW-0342">GTP-binding</keyword>
<dbReference type="InterPro" id="IPR006073">
    <property type="entry name" value="GTP-bd"/>
</dbReference>